<evidence type="ECO:0000313" key="5">
    <source>
        <dbReference type="EMBL" id="KRK34629.1"/>
    </source>
</evidence>
<dbReference type="GO" id="GO:0005829">
    <property type="term" value="C:cytosol"/>
    <property type="evidence" value="ECO:0007669"/>
    <property type="project" value="TreeGrafter"/>
</dbReference>
<dbReference type="GO" id="GO:0043456">
    <property type="term" value="P:regulation of pentose-phosphate shunt"/>
    <property type="evidence" value="ECO:0007669"/>
    <property type="project" value="TreeGrafter"/>
</dbReference>
<dbReference type="SMART" id="SM00855">
    <property type="entry name" value="PGAM"/>
    <property type="match status" value="1"/>
</dbReference>
<feature type="active site" description="Proton donor/acceptor" evidence="2">
    <location>
        <position position="88"/>
    </location>
</feature>
<dbReference type="InterPro" id="IPR051695">
    <property type="entry name" value="Phosphoglycerate_Mutase"/>
</dbReference>
<evidence type="ECO:0000256" key="1">
    <source>
        <dbReference type="ARBA" id="ARBA00022801"/>
    </source>
</evidence>
<feature type="binding site" evidence="3">
    <location>
        <begin position="88"/>
        <end position="91"/>
    </location>
    <ligand>
        <name>substrate</name>
    </ligand>
</feature>
<organism evidence="5 6">
    <name type="scientific">Loigolactobacillus bifermentans DSM 20003</name>
    <dbReference type="NCBI Taxonomy" id="1423726"/>
    <lineage>
        <taxon>Bacteria</taxon>
        <taxon>Bacillati</taxon>
        <taxon>Bacillota</taxon>
        <taxon>Bacilli</taxon>
        <taxon>Lactobacillales</taxon>
        <taxon>Lactobacillaceae</taxon>
        <taxon>Loigolactobacillus</taxon>
    </lineage>
</organism>
<comment type="caution">
    <text evidence="5">The sequence shown here is derived from an EMBL/GenBank/DDBJ whole genome shotgun (WGS) entry which is preliminary data.</text>
</comment>
<dbReference type="RefSeq" id="WP_057904891.1">
    <property type="nucleotide sequence ID" value="NZ_AZDA01000090.1"/>
</dbReference>
<reference evidence="5 6" key="1">
    <citation type="journal article" date="2015" name="Genome Announc.">
        <title>Expanding the biotechnology potential of lactobacilli through comparative genomics of 213 strains and associated genera.</title>
        <authorList>
            <person name="Sun Z."/>
            <person name="Harris H.M."/>
            <person name="McCann A."/>
            <person name="Guo C."/>
            <person name="Argimon S."/>
            <person name="Zhang W."/>
            <person name="Yang X."/>
            <person name="Jeffery I.B."/>
            <person name="Cooney J.C."/>
            <person name="Kagawa T.F."/>
            <person name="Liu W."/>
            <person name="Song Y."/>
            <person name="Salvetti E."/>
            <person name="Wrobel A."/>
            <person name="Rasinkangas P."/>
            <person name="Parkhill J."/>
            <person name="Rea M.C."/>
            <person name="O'Sullivan O."/>
            <person name="Ritari J."/>
            <person name="Douillard F.P."/>
            <person name="Paul Ross R."/>
            <person name="Yang R."/>
            <person name="Briner A.E."/>
            <person name="Felis G.E."/>
            <person name="de Vos W.M."/>
            <person name="Barrangou R."/>
            <person name="Klaenhammer T.R."/>
            <person name="Caufield P.W."/>
            <person name="Cui Y."/>
            <person name="Zhang H."/>
            <person name="O'Toole P.W."/>
        </authorList>
    </citation>
    <scope>NUCLEOTIDE SEQUENCE [LARGE SCALE GENOMIC DNA]</scope>
    <source>
        <strain evidence="5 6">DSM 20003</strain>
    </source>
</reference>
<feature type="site" description="Transition state stabilizer" evidence="4">
    <location>
        <position position="172"/>
    </location>
</feature>
<keyword evidence="6" id="KW-1185">Reference proteome</keyword>
<evidence type="ECO:0000256" key="4">
    <source>
        <dbReference type="PIRSR" id="PIRSR613078-3"/>
    </source>
</evidence>
<keyword evidence="1" id="KW-0378">Hydrolase</keyword>
<dbReference type="Gene3D" id="3.40.50.1240">
    <property type="entry name" value="Phosphoglycerate mutase-like"/>
    <property type="match status" value="1"/>
</dbReference>
<dbReference type="EMBL" id="AZDA01000090">
    <property type="protein sequence ID" value="KRK34629.1"/>
    <property type="molecule type" value="Genomic_DNA"/>
</dbReference>
<feature type="active site" description="Tele-phosphohistidine intermediate" evidence="2">
    <location>
        <position position="11"/>
    </location>
</feature>
<dbReference type="PANTHER" id="PTHR46517">
    <property type="entry name" value="FRUCTOSE-2,6-BISPHOSPHATASE TIGAR"/>
    <property type="match status" value="1"/>
</dbReference>
<dbReference type="GO" id="GO:0045820">
    <property type="term" value="P:negative regulation of glycolytic process"/>
    <property type="evidence" value="ECO:0007669"/>
    <property type="project" value="TreeGrafter"/>
</dbReference>
<proteinExistence type="predicted"/>
<dbReference type="GO" id="GO:0004331">
    <property type="term" value="F:fructose-2,6-bisphosphate 2-phosphatase activity"/>
    <property type="evidence" value="ECO:0007669"/>
    <property type="project" value="TreeGrafter"/>
</dbReference>
<dbReference type="PATRIC" id="fig|1423726.3.peg.398"/>
<feature type="binding site" evidence="3">
    <location>
        <begin position="10"/>
        <end position="17"/>
    </location>
    <ligand>
        <name>substrate</name>
    </ligand>
</feature>
<name>A0A0R1GKL9_9LACO</name>
<evidence type="ECO:0000256" key="3">
    <source>
        <dbReference type="PIRSR" id="PIRSR613078-2"/>
    </source>
</evidence>
<gene>
    <name evidence="5" type="ORF">FC07_GL000380</name>
</gene>
<feature type="binding site" evidence="3">
    <location>
        <position position="60"/>
    </location>
    <ligand>
        <name>substrate</name>
    </ligand>
</feature>
<protein>
    <submittedName>
        <fullName evidence="5">Phosphoglycerate mutase</fullName>
    </submittedName>
</protein>
<dbReference type="PANTHER" id="PTHR46517:SF1">
    <property type="entry name" value="FRUCTOSE-2,6-BISPHOSPHATASE TIGAR"/>
    <property type="match status" value="1"/>
</dbReference>
<sequence>MKNITVYFVRHGQTYFNRYNRMQGWADSPLTEKGILDAESTGKRLAQIHFDRAYSSDTTRARSTAQLILNANQASEVAKPQDIPYFREQFYGYFEGEPSNQAWHMAGAPHGAGSFGEIVTKYSIDKSKDFMKAADPFHDAENSTEYWARLLLGFDLLRKENQPGDHILLVSHGTTMRSIVAKYGDGQYDVTKSPRNGCVTKLLINENGIEIAYYNRIDEGPLE</sequence>
<accession>A0A0R1GKL9</accession>
<dbReference type="Proteomes" id="UP000051461">
    <property type="component" value="Unassembled WGS sequence"/>
</dbReference>
<dbReference type="OrthoDB" id="4131070at2"/>
<dbReference type="CDD" id="cd07067">
    <property type="entry name" value="HP_PGM_like"/>
    <property type="match status" value="1"/>
</dbReference>
<evidence type="ECO:0000256" key="2">
    <source>
        <dbReference type="PIRSR" id="PIRSR613078-1"/>
    </source>
</evidence>
<dbReference type="SUPFAM" id="SSF53254">
    <property type="entry name" value="Phosphoglycerate mutase-like"/>
    <property type="match status" value="1"/>
</dbReference>
<dbReference type="STRING" id="1423726.FC07_GL000380"/>
<dbReference type="AlphaFoldDB" id="A0A0R1GKL9"/>
<dbReference type="InterPro" id="IPR029033">
    <property type="entry name" value="His_PPase_superfam"/>
</dbReference>
<evidence type="ECO:0000313" key="6">
    <source>
        <dbReference type="Proteomes" id="UP000051461"/>
    </source>
</evidence>
<dbReference type="InterPro" id="IPR013078">
    <property type="entry name" value="His_Pase_superF_clade-1"/>
</dbReference>
<dbReference type="Pfam" id="PF00300">
    <property type="entry name" value="His_Phos_1"/>
    <property type="match status" value="1"/>
</dbReference>